<evidence type="ECO:0000313" key="2">
    <source>
        <dbReference type="Proteomes" id="UP000199433"/>
    </source>
</evidence>
<evidence type="ECO:0000313" key="1">
    <source>
        <dbReference type="EMBL" id="SDJ63837.1"/>
    </source>
</evidence>
<accession>A0A1G8VD96</accession>
<keyword evidence="2" id="KW-1185">Reference proteome</keyword>
<protein>
    <recommendedName>
        <fullName evidence="3">DNA ligase</fullName>
    </recommendedName>
</protein>
<reference evidence="2" key="1">
    <citation type="submission" date="2016-10" db="EMBL/GenBank/DDBJ databases">
        <authorList>
            <person name="Varghese N."/>
            <person name="Submissions S."/>
        </authorList>
    </citation>
    <scope>NUCLEOTIDE SEQUENCE [LARGE SCALE GENOMIC DNA]</scope>
    <source>
        <strain evidence="2">DSM 19181</strain>
    </source>
</reference>
<dbReference type="AlphaFoldDB" id="A0A1G8VD96"/>
<dbReference type="EMBL" id="FNFK01000001">
    <property type="protein sequence ID" value="SDJ63837.1"/>
    <property type="molecule type" value="Genomic_DNA"/>
</dbReference>
<gene>
    <name evidence="1" type="ORF">SAMN04488098_1001128</name>
</gene>
<dbReference type="OrthoDB" id="1667378at2"/>
<dbReference type="RefSeq" id="WP_091264211.1">
    <property type="nucleotide sequence ID" value="NZ_FNFK01000001.1"/>
</dbReference>
<evidence type="ECO:0008006" key="3">
    <source>
        <dbReference type="Google" id="ProtNLM"/>
    </source>
</evidence>
<name>A0A1G8VD96_9LACT</name>
<dbReference type="Proteomes" id="UP000199433">
    <property type="component" value="Unassembled WGS sequence"/>
</dbReference>
<dbReference type="STRING" id="426701.SAMN04488098_1001128"/>
<sequence length="104" mass="11154">MGKMSELSLLVKELNQCGETLIGISQSLSSMFSSSDEPTPAKSAPEEKAITLEEVRAVLAEKSRDGHTSKIRELLQKYGADKLSEINASDYPALLAEAEVLGNG</sequence>
<organism evidence="1 2">
    <name type="scientific">Alkalibacterium thalassium</name>
    <dbReference type="NCBI Taxonomy" id="426701"/>
    <lineage>
        <taxon>Bacteria</taxon>
        <taxon>Bacillati</taxon>
        <taxon>Bacillota</taxon>
        <taxon>Bacilli</taxon>
        <taxon>Lactobacillales</taxon>
        <taxon>Carnobacteriaceae</taxon>
        <taxon>Alkalibacterium</taxon>
    </lineage>
</organism>
<proteinExistence type="predicted"/>